<dbReference type="Proteomes" id="UP001199206">
    <property type="component" value="Unassembled WGS sequence"/>
</dbReference>
<reference evidence="2 3" key="1">
    <citation type="submission" date="2021-10" db="EMBL/GenBank/DDBJ databases">
        <title>Genome sequencing of Xanthomonas strains from NCPPB.</title>
        <authorList>
            <person name="Hussein R."/>
            <person name="Harrison J."/>
            <person name="Studholme D.J."/>
            <person name="Vicente J."/>
            <person name="Grant M."/>
        </authorList>
    </citation>
    <scope>NUCLEOTIDE SEQUENCE [LARGE SCALE GENOMIC DNA]</scope>
    <source>
        <strain evidence="2 3">NCPPB 101</strain>
    </source>
</reference>
<evidence type="ECO:0000313" key="3">
    <source>
        <dbReference type="Proteomes" id="UP001199206"/>
    </source>
</evidence>
<evidence type="ECO:0008006" key="4">
    <source>
        <dbReference type="Google" id="ProtNLM"/>
    </source>
</evidence>
<dbReference type="RefSeq" id="WP_152527236.1">
    <property type="nucleotide sequence ID" value="NZ_CAWLZN010000001.1"/>
</dbReference>
<sequence>MEVKKPGRNLFVREAGSLKPAALRRSVKFDGPTLKQKSIKKAISVWLSGKDSGGDTIENDSAAPVSRSLKLE</sequence>
<evidence type="ECO:0000256" key="1">
    <source>
        <dbReference type="SAM" id="MobiDB-lite"/>
    </source>
</evidence>
<keyword evidence="3" id="KW-1185">Reference proteome</keyword>
<name>A0ABS8HI54_9XANT</name>
<protein>
    <recommendedName>
        <fullName evidence="4">Integrase</fullName>
    </recommendedName>
</protein>
<feature type="region of interest" description="Disordered" evidence="1">
    <location>
        <begin position="48"/>
        <end position="72"/>
    </location>
</feature>
<dbReference type="EMBL" id="JAJGQJ010000047">
    <property type="protein sequence ID" value="MCC4621640.1"/>
    <property type="molecule type" value="Genomic_DNA"/>
</dbReference>
<accession>A0ABS8HI54</accession>
<evidence type="ECO:0000313" key="2">
    <source>
        <dbReference type="EMBL" id="MCC4621640.1"/>
    </source>
</evidence>
<gene>
    <name evidence="2" type="ORF">LL965_16705</name>
</gene>
<organism evidence="2 3">
    <name type="scientific">Xanthomonas cassavae CFBP 4642</name>
    <dbReference type="NCBI Taxonomy" id="1219375"/>
    <lineage>
        <taxon>Bacteria</taxon>
        <taxon>Pseudomonadati</taxon>
        <taxon>Pseudomonadota</taxon>
        <taxon>Gammaproteobacteria</taxon>
        <taxon>Lysobacterales</taxon>
        <taxon>Lysobacteraceae</taxon>
        <taxon>Xanthomonas</taxon>
    </lineage>
</organism>
<comment type="caution">
    <text evidence="2">The sequence shown here is derived from an EMBL/GenBank/DDBJ whole genome shotgun (WGS) entry which is preliminary data.</text>
</comment>
<proteinExistence type="predicted"/>